<reference evidence="1 2" key="1">
    <citation type="submission" date="2020-08" db="EMBL/GenBank/DDBJ databases">
        <title>Genomic Encyclopedia of Type Strains, Phase III (KMG-III): the genomes of soil and plant-associated and newly described type strains.</title>
        <authorList>
            <person name="Whitman W."/>
        </authorList>
    </citation>
    <scope>NUCLEOTIDE SEQUENCE [LARGE SCALE GENOMIC DNA]</scope>
    <source>
        <strain evidence="1 2">CECT 8693</strain>
    </source>
</reference>
<evidence type="ECO:0000313" key="2">
    <source>
        <dbReference type="Proteomes" id="UP000567067"/>
    </source>
</evidence>
<proteinExistence type="predicted"/>
<accession>A0A7W3XUH6</accession>
<keyword evidence="2" id="KW-1185">Reference proteome</keyword>
<comment type="caution">
    <text evidence="1">The sequence shown here is derived from an EMBL/GenBank/DDBJ whole genome shotgun (WGS) entry which is preliminary data.</text>
</comment>
<sequence length="43" mass="4799">MLKGWSSDRKFYIEDQAGAKAAAETIAGNTLHRKQQECSHSAY</sequence>
<dbReference type="AlphaFoldDB" id="A0A7W3XUH6"/>
<gene>
    <name evidence="1" type="ORF">FHR92_005186</name>
</gene>
<dbReference type="Proteomes" id="UP000567067">
    <property type="component" value="Unassembled WGS sequence"/>
</dbReference>
<dbReference type="EMBL" id="JACJIP010000062">
    <property type="protein sequence ID" value="MBA9088668.1"/>
    <property type="molecule type" value="Genomic_DNA"/>
</dbReference>
<name>A0A7W3XUH6_9BACL</name>
<protein>
    <submittedName>
        <fullName evidence="1">Uncharacterized protein</fullName>
    </submittedName>
</protein>
<organism evidence="1 2">
    <name type="scientific">Fontibacillus solani</name>
    <dbReference type="NCBI Taxonomy" id="1572857"/>
    <lineage>
        <taxon>Bacteria</taxon>
        <taxon>Bacillati</taxon>
        <taxon>Bacillota</taxon>
        <taxon>Bacilli</taxon>
        <taxon>Bacillales</taxon>
        <taxon>Paenibacillaceae</taxon>
        <taxon>Fontibacillus</taxon>
    </lineage>
</organism>
<evidence type="ECO:0000313" key="1">
    <source>
        <dbReference type="EMBL" id="MBA9088668.1"/>
    </source>
</evidence>
<dbReference type="RefSeq" id="WP_281377129.1">
    <property type="nucleotide sequence ID" value="NZ_JACJIP010000062.1"/>
</dbReference>